<proteinExistence type="inferred from homology"/>
<sequence length="507" mass="52955">MTVTSLPGLTLTAVPPPAEPAPLRTDVAVFLGRTTRGPAGEPVRVTGRDDAAGAFGPPDGAAATPYALRGFFENGGRAAWVIRLAGASGTAAADWVLGEVRDGRWLPGGPARGGFRYARYRVVAASPGAWGGRVRVSIRFRASSVAGPPSLTVRVSLPGEPAEVFPDVPPADVERRLAESRLIRLLPAGDPVPAGATEPAGPLTARWELSLTGGTDEPPTPEEYARAIETQAELPEPALVAAPDLAGDLAEPVRTGTVRALLAAAEAAKDRLVLVDVPVRGADAALDWLAGLSTDDVRAAAVYHPWIRVPDAGAPLRTVPPSGHVAGLIARLDAERGAHHTPANAVLLEAVDLAEELPAPQQTRLFTGGVNLLRCAPGQGLGVWGGRTPSAVPGGRYVAHRRLMHVLVRAIRGIAGPLVFDVNGPELRLALVRGVTSVLLDAYRAGALAGDRPEAAFRVRCDEENNPPGGDPGRVVCDVEVLPATPMEFIEIRLVLGQDRGLEVIER</sequence>
<dbReference type="Gene3D" id="3.40.50.11780">
    <property type="match status" value="2"/>
</dbReference>
<comment type="similarity">
    <text evidence="1">Belongs to the myoviridae tail sheath protein family.</text>
</comment>
<dbReference type="InterPro" id="IPR035089">
    <property type="entry name" value="Phage_sheath_subtilisin"/>
</dbReference>
<comment type="caution">
    <text evidence="3">The sequence shown here is derived from an EMBL/GenBank/DDBJ whole genome shotgun (WGS) entry which is preliminary data.</text>
</comment>
<dbReference type="RefSeq" id="WP_310424522.1">
    <property type="nucleotide sequence ID" value="NZ_JAVDYC010000001.1"/>
</dbReference>
<reference evidence="3 4" key="1">
    <citation type="submission" date="2023-07" db="EMBL/GenBank/DDBJ databases">
        <title>Sequencing the genomes of 1000 actinobacteria strains.</title>
        <authorList>
            <person name="Klenk H.-P."/>
        </authorList>
    </citation>
    <scope>NUCLEOTIDE SEQUENCE [LARGE SCALE GENOMIC DNA]</scope>
    <source>
        <strain evidence="3 4">DSM 44711</strain>
    </source>
</reference>
<dbReference type="PANTHER" id="PTHR35861:SF1">
    <property type="entry name" value="PHAGE TAIL SHEATH PROTEIN"/>
    <property type="match status" value="1"/>
</dbReference>
<dbReference type="AlphaFoldDB" id="A0AAE4CZW0"/>
<dbReference type="EMBL" id="JAVDYC010000001">
    <property type="protein sequence ID" value="MDR7327314.1"/>
    <property type="molecule type" value="Genomic_DNA"/>
</dbReference>
<dbReference type="InterPro" id="IPR052042">
    <property type="entry name" value="Tail_sheath_structural"/>
</dbReference>
<dbReference type="Pfam" id="PF04984">
    <property type="entry name" value="Phage_sheath_1"/>
    <property type="match status" value="1"/>
</dbReference>
<accession>A0AAE4CZW0</accession>
<dbReference type="PANTHER" id="PTHR35861">
    <property type="match status" value="1"/>
</dbReference>
<keyword evidence="4" id="KW-1185">Reference proteome</keyword>
<evidence type="ECO:0000313" key="3">
    <source>
        <dbReference type="EMBL" id="MDR7327314.1"/>
    </source>
</evidence>
<name>A0AAE4CZW0_9ACTN</name>
<feature type="domain" description="Tail sheath protein subtilisin-like" evidence="2">
    <location>
        <begin position="299"/>
        <end position="388"/>
    </location>
</feature>
<dbReference type="Proteomes" id="UP001183629">
    <property type="component" value="Unassembled WGS sequence"/>
</dbReference>
<organism evidence="3 4">
    <name type="scientific">Catenuloplanes niger</name>
    <dbReference type="NCBI Taxonomy" id="587534"/>
    <lineage>
        <taxon>Bacteria</taxon>
        <taxon>Bacillati</taxon>
        <taxon>Actinomycetota</taxon>
        <taxon>Actinomycetes</taxon>
        <taxon>Micromonosporales</taxon>
        <taxon>Micromonosporaceae</taxon>
        <taxon>Catenuloplanes</taxon>
    </lineage>
</organism>
<gene>
    <name evidence="3" type="ORF">J2S44_007564</name>
</gene>
<evidence type="ECO:0000256" key="1">
    <source>
        <dbReference type="ARBA" id="ARBA00008005"/>
    </source>
</evidence>
<evidence type="ECO:0000259" key="2">
    <source>
        <dbReference type="Pfam" id="PF04984"/>
    </source>
</evidence>
<evidence type="ECO:0000313" key="4">
    <source>
        <dbReference type="Proteomes" id="UP001183629"/>
    </source>
</evidence>
<protein>
    <submittedName>
        <fullName evidence="3">Phage tail sheath protein FI</fullName>
    </submittedName>
</protein>